<accession>A0A371DED8</accession>
<evidence type="ECO:0000259" key="5">
    <source>
        <dbReference type="PROSITE" id="PS50865"/>
    </source>
</evidence>
<dbReference type="PROSITE" id="PS50865">
    <property type="entry name" value="ZF_MYND_2"/>
    <property type="match status" value="1"/>
</dbReference>
<evidence type="ECO:0000256" key="3">
    <source>
        <dbReference type="ARBA" id="ARBA00022833"/>
    </source>
</evidence>
<dbReference type="STRING" id="139420.A0A371DED8"/>
<dbReference type="InterPro" id="IPR002893">
    <property type="entry name" value="Znf_MYND"/>
</dbReference>
<keyword evidence="1" id="KW-0479">Metal-binding</keyword>
<gene>
    <name evidence="6" type="ORF">OH76DRAFT_1481944</name>
</gene>
<keyword evidence="2 4" id="KW-0863">Zinc-finger</keyword>
<dbReference type="GO" id="GO:0008270">
    <property type="term" value="F:zinc ion binding"/>
    <property type="evidence" value="ECO:0007669"/>
    <property type="project" value="UniProtKB-KW"/>
</dbReference>
<dbReference type="Pfam" id="PF01753">
    <property type="entry name" value="zf-MYND"/>
    <property type="match status" value="1"/>
</dbReference>
<protein>
    <recommendedName>
        <fullName evidence="5">MYND-type domain-containing protein</fullName>
    </recommendedName>
</protein>
<dbReference type="OrthoDB" id="341421at2759"/>
<proteinExistence type="predicted"/>
<dbReference type="EMBL" id="KZ857397">
    <property type="protein sequence ID" value="RDX50880.1"/>
    <property type="molecule type" value="Genomic_DNA"/>
</dbReference>
<keyword evidence="7" id="KW-1185">Reference proteome</keyword>
<evidence type="ECO:0000256" key="2">
    <source>
        <dbReference type="ARBA" id="ARBA00022771"/>
    </source>
</evidence>
<evidence type="ECO:0000313" key="7">
    <source>
        <dbReference type="Proteomes" id="UP000256964"/>
    </source>
</evidence>
<dbReference type="SUPFAM" id="SSF144232">
    <property type="entry name" value="HIT/MYND zinc finger-like"/>
    <property type="match status" value="1"/>
</dbReference>
<name>A0A371DED8_9APHY</name>
<feature type="domain" description="MYND-type" evidence="5">
    <location>
        <begin position="38"/>
        <end position="79"/>
    </location>
</feature>
<dbReference type="Proteomes" id="UP000256964">
    <property type="component" value="Unassembled WGS sequence"/>
</dbReference>
<reference evidence="6 7" key="1">
    <citation type="journal article" date="2018" name="Biotechnol. Biofuels">
        <title>Integrative visual omics of the white-rot fungus Polyporus brumalis exposes the biotechnological potential of its oxidative enzymes for delignifying raw plant biomass.</title>
        <authorList>
            <person name="Miyauchi S."/>
            <person name="Rancon A."/>
            <person name="Drula E."/>
            <person name="Hage H."/>
            <person name="Chaduli D."/>
            <person name="Favel A."/>
            <person name="Grisel S."/>
            <person name="Henrissat B."/>
            <person name="Herpoel-Gimbert I."/>
            <person name="Ruiz-Duenas F.J."/>
            <person name="Chevret D."/>
            <person name="Hainaut M."/>
            <person name="Lin J."/>
            <person name="Wang M."/>
            <person name="Pangilinan J."/>
            <person name="Lipzen A."/>
            <person name="Lesage-Meessen L."/>
            <person name="Navarro D."/>
            <person name="Riley R."/>
            <person name="Grigoriev I.V."/>
            <person name="Zhou S."/>
            <person name="Raouche S."/>
            <person name="Rosso M.N."/>
        </authorList>
    </citation>
    <scope>NUCLEOTIDE SEQUENCE [LARGE SCALE GENOMIC DNA]</scope>
    <source>
        <strain evidence="6 7">BRFM 1820</strain>
    </source>
</reference>
<evidence type="ECO:0000256" key="1">
    <source>
        <dbReference type="ARBA" id="ARBA00022723"/>
    </source>
</evidence>
<organism evidence="6 7">
    <name type="scientific">Lentinus brumalis</name>
    <dbReference type="NCBI Taxonomy" id="2498619"/>
    <lineage>
        <taxon>Eukaryota</taxon>
        <taxon>Fungi</taxon>
        <taxon>Dikarya</taxon>
        <taxon>Basidiomycota</taxon>
        <taxon>Agaricomycotina</taxon>
        <taxon>Agaricomycetes</taxon>
        <taxon>Polyporales</taxon>
        <taxon>Polyporaceae</taxon>
        <taxon>Lentinus</taxon>
    </lineage>
</organism>
<keyword evidence="3" id="KW-0862">Zinc</keyword>
<evidence type="ECO:0000313" key="6">
    <source>
        <dbReference type="EMBL" id="RDX50880.1"/>
    </source>
</evidence>
<sequence length="379" mass="43344">MEAMKEVLDIDASGSVVLLNGSAIFDNDPCAMFRTHNCHVCDSPPADGQKLQKCKGCNIALYCSRSCQKSAWETHRFFCRQTTTTRRMHRAIEEAASHDGENVSSSASEVPLVGLSGFNMFHLMHSWAIKTMCQASLHLMKGGRGAESSRHNPMIMRFEVFPSQDPNAKPWNAWILDEWRSRPLNDFLRDDSSFAKAWNDMKTERERQEAKDKIRFGSRFVGELPVLFYVEKTNCLLIMLYPILKLREPDALQDPESRGALEDLILLCLGYTNLGIPLGQMGTCEQLAFPGRMVREKKEWAWLPRGTMERPWDKLYIEIFRRLGRKTDLPPMDLILLLYNLTAEVACRSITIGQYGNRPIAWDRRFLPLPQPVRRITGG</sequence>
<evidence type="ECO:0000256" key="4">
    <source>
        <dbReference type="PROSITE-ProRule" id="PRU00134"/>
    </source>
</evidence>
<dbReference type="AlphaFoldDB" id="A0A371DED8"/>
<dbReference type="Gene3D" id="6.10.140.2220">
    <property type="match status" value="1"/>
</dbReference>